<gene>
    <name evidence="1" type="ORF">L6164_037405</name>
</gene>
<protein>
    <submittedName>
        <fullName evidence="1">Uncharacterized protein</fullName>
    </submittedName>
</protein>
<dbReference type="EMBL" id="CM039439">
    <property type="protein sequence ID" value="KAI4297518.1"/>
    <property type="molecule type" value="Genomic_DNA"/>
</dbReference>
<keyword evidence="2" id="KW-1185">Reference proteome</keyword>
<comment type="caution">
    <text evidence="1">The sequence shown here is derived from an EMBL/GenBank/DDBJ whole genome shotgun (WGS) entry which is preliminary data.</text>
</comment>
<name>A0ACB9KJX0_BAUVA</name>
<proteinExistence type="predicted"/>
<evidence type="ECO:0000313" key="1">
    <source>
        <dbReference type="EMBL" id="KAI4297518.1"/>
    </source>
</evidence>
<organism evidence="1 2">
    <name type="scientific">Bauhinia variegata</name>
    <name type="common">Purple orchid tree</name>
    <name type="synonym">Phanera variegata</name>
    <dbReference type="NCBI Taxonomy" id="167791"/>
    <lineage>
        <taxon>Eukaryota</taxon>
        <taxon>Viridiplantae</taxon>
        <taxon>Streptophyta</taxon>
        <taxon>Embryophyta</taxon>
        <taxon>Tracheophyta</taxon>
        <taxon>Spermatophyta</taxon>
        <taxon>Magnoliopsida</taxon>
        <taxon>eudicotyledons</taxon>
        <taxon>Gunneridae</taxon>
        <taxon>Pentapetalae</taxon>
        <taxon>rosids</taxon>
        <taxon>fabids</taxon>
        <taxon>Fabales</taxon>
        <taxon>Fabaceae</taxon>
        <taxon>Cercidoideae</taxon>
        <taxon>Cercideae</taxon>
        <taxon>Bauhiniinae</taxon>
        <taxon>Bauhinia</taxon>
    </lineage>
</organism>
<evidence type="ECO:0000313" key="2">
    <source>
        <dbReference type="Proteomes" id="UP000828941"/>
    </source>
</evidence>
<sequence length="215" mass="24857">MPLELPKKLPLRREVDHEIELELGARPSAMYPYRMAPLELEQLRRQLKELIDAGHQTCSKRSKMAHCGAYFVIKIDNVASSYFLSQKKFSPKQARWQDFLAKFNYVLEYKLGTTNMGADALSYKSKLDTMSQASGYLMASLKEGKLEKGAYQGVYDSKWADHPGQKRTLALLEVAYYWPNMRDDVQMYVKTCLVGQNVWLHRLDIATLHKHEIFS</sequence>
<accession>A0ACB9KJX0</accession>
<dbReference type="Proteomes" id="UP000828941">
    <property type="component" value="Chromosome 14"/>
</dbReference>
<reference evidence="1 2" key="1">
    <citation type="journal article" date="2022" name="DNA Res.">
        <title>Chromosomal-level genome assembly of the orchid tree Bauhinia variegata (Leguminosae; Cercidoideae) supports the allotetraploid origin hypothesis of Bauhinia.</title>
        <authorList>
            <person name="Zhong Y."/>
            <person name="Chen Y."/>
            <person name="Zheng D."/>
            <person name="Pang J."/>
            <person name="Liu Y."/>
            <person name="Luo S."/>
            <person name="Meng S."/>
            <person name="Qian L."/>
            <person name="Wei D."/>
            <person name="Dai S."/>
            <person name="Zhou R."/>
        </authorList>
    </citation>
    <scope>NUCLEOTIDE SEQUENCE [LARGE SCALE GENOMIC DNA]</scope>
    <source>
        <strain evidence="1">BV-YZ2020</strain>
    </source>
</reference>